<comment type="cofactor">
    <cofactor evidence="1">
        <name>pyridoxal 5'-phosphate</name>
        <dbReference type="ChEBI" id="CHEBI:597326"/>
    </cofactor>
</comment>
<keyword evidence="6" id="KW-0238">DNA-binding</keyword>
<keyword evidence="10" id="KW-1185">Reference proteome</keyword>
<dbReference type="GO" id="GO:0030170">
    <property type="term" value="F:pyridoxal phosphate binding"/>
    <property type="evidence" value="ECO:0007669"/>
    <property type="project" value="InterPro"/>
</dbReference>
<dbReference type="SUPFAM" id="SSF46785">
    <property type="entry name" value="Winged helix' DNA-binding domain"/>
    <property type="match status" value="1"/>
</dbReference>
<evidence type="ECO:0000256" key="5">
    <source>
        <dbReference type="ARBA" id="ARBA00023015"/>
    </source>
</evidence>
<keyword evidence="5" id="KW-0805">Transcription regulation</keyword>
<organism evidence="9 10">
    <name type="scientific">Peribacillus deserti</name>
    <dbReference type="NCBI Taxonomy" id="673318"/>
    <lineage>
        <taxon>Bacteria</taxon>
        <taxon>Bacillati</taxon>
        <taxon>Bacillota</taxon>
        <taxon>Bacilli</taxon>
        <taxon>Bacillales</taxon>
        <taxon>Bacillaceae</taxon>
        <taxon>Peribacillus</taxon>
    </lineage>
</organism>
<evidence type="ECO:0000256" key="1">
    <source>
        <dbReference type="ARBA" id="ARBA00001933"/>
    </source>
</evidence>
<dbReference type="InterPro" id="IPR036390">
    <property type="entry name" value="WH_DNA-bd_sf"/>
</dbReference>
<feature type="domain" description="HTH gntR-type" evidence="8">
    <location>
        <begin position="13"/>
        <end position="81"/>
    </location>
</feature>
<evidence type="ECO:0000259" key="8">
    <source>
        <dbReference type="PROSITE" id="PS50949"/>
    </source>
</evidence>
<dbReference type="InterPro" id="IPR051446">
    <property type="entry name" value="HTH_trans_reg/aminotransferase"/>
</dbReference>
<accession>A0A2N5M686</accession>
<dbReference type="AlphaFoldDB" id="A0A2N5M686"/>
<dbReference type="InterPro" id="IPR004839">
    <property type="entry name" value="Aminotransferase_I/II_large"/>
</dbReference>
<dbReference type="Gene3D" id="3.40.640.10">
    <property type="entry name" value="Type I PLP-dependent aspartate aminotransferase-like (Major domain)"/>
    <property type="match status" value="1"/>
</dbReference>
<protein>
    <submittedName>
        <fullName evidence="9">GntR family transcriptional regulator</fullName>
    </submittedName>
</protein>
<comment type="similarity">
    <text evidence="2">In the C-terminal section; belongs to the class-I pyridoxal-phosphate-dependent aminotransferase family.</text>
</comment>
<dbReference type="InterPro" id="IPR015424">
    <property type="entry name" value="PyrdxlP-dep_Trfase"/>
</dbReference>
<evidence type="ECO:0000256" key="4">
    <source>
        <dbReference type="ARBA" id="ARBA00022898"/>
    </source>
</evidence>
<proteinExistence type="inferred from homology"/>
<name>A0A2N5M686_9BACI</name>
<dbReference type="CDD" id="cd00609">
    <property type="entry name" value="AAT_like"/>
    <property type="match status" value="1"/>
</dbReference>
<evidence type="ECO:0000256" key="7">
    <source>
        <dbReference type="ARBA" id="ARBA00023163"/>
    </source>
</evidence>
<dbReference type="Pfam" id="PF00155">
    <property type="entry name" value="Aminotran_1_2"/>
    <property type="match status" value="1"/>
</dbReference>
<keyword evidence="3" id="KW-0808">Transferase</keyword>
<dbReference type="CDD" id="cd07377">
    <property type="entry name" value="WHTH_GntR"/>
    <property type="match status" value="1"/>
</dbReference>
<sequence>MDITFFLNRDLDIPLYQQLYQLFKNEMHEGRIQKGMKLPSKRLLATQLSISQTTVERAYEQLAAEGYIVSKPRSGWFADYNDSDYIHVKRPDTTSINPKTKENEHSIDFHYGNVDSDSFPFSAWRKSMVSSLDQYGQQLYRPGNILGELELRTLIAEHLYQSRGVHSHPEQIILGAGNPVLIQILCQVFGQDMSIGFEDPGSLRSRRIFEINHMKILPISVDDEGICMQEIRELRPSLVYVTPSHQFPLGTIMTINRRMQLLTWAAETQSFIIEDDYDGEYRYSGQPIPSLQGLDQHNRVIYMGTFSKSLLPSLRISYMILPSSLLEKGREITSLYKQTVSSHNQLTLAEFIKNGEWLKHINRMRKLYQKKRTILLETLQREFARQVKIRGGKSGLHILLDVYSAFTEEELIEKALEHGVVIYPASHFYKKNQPPTTTVLIGFAGVSEDNIQEGIKKLKAAWEI</sequence>
<keyword evidence="4" id="KW-0663">Pyridoxal phosphate</keyword>
<evidence type="ECO:0000256" key="6">
    <source>
        <dbReference type="ARBA" id="ARBA00023125"/>
    </source>
</evidence>
<evidence type="ECO:0000256" key="3">
    <source>
        <dbReference type="ARBA" id="ARBA00022576"/>
    </source>
</evidence>
<dbReference type="OrthoDB" id="9808770at2"/>
<dbReference type="SMART" id="SM00345">
    <property type="entry name" value="HTH_GNTR"/>
    <property type="match status" value="1"/>
</dbReference>
<dbReference type="Proteomes" id="UP000234748">
    <property type="component" value="Unassembled WGS sequence"/>
</dbReference>
<dbReference type="GO" id="GO:0003677">
    <property type="term" value="F:DNA binding"/>
    <property type="evidence" value="ECO:0007669"/>
    <property type="project" value="UniProtKB-KW"/>
</dbReference>
<keyword evidence="7" id="KW-0804">Transcription</keyword>
<gene>
    <name evidence="9" type="ORF">CUU66_10775</name>
</gene>
<comment type="caution">
    <text evidence="9">The sequence shown here is derived from an EMBL/GenBank/DDBJ whole genome shotgun (WGS) entry which is preliminary data.</text>
</comment>
<evidence type="ECO:0000313" key="9">
    <source>
        <dbReference type="EMBL" id="PLT29878.1"/>
    </source>
</evidence>
<evidence type="ECO:0000256" key="2">
    <source>
        <dbReference type="ARBA" id="ARBA00005384"/>
    </source>
</evidence>
<dbReference type="PANTHER" id="PTHR46577">
    <property type="entry name" value="HTH-TYPE TRANSCRIPTIONAL REGULATORY PROTEIN GABR"/>
    <property type="match status" value="1"/>
</dbReference>
<dbReference type="Pfam" id="PF00392">
    <property type="entry name" value="GntR"/>
    <property type="match status" value="1"/>
</dbReference>
<dbReference type="PROSITE" id="PS50949">
    <property type="entry name" value="HTH_GNTR"/>
    <property type="match status" value="1"/>
</dbReference>
<keyword evidence="3" id="KW-0032">Aminotransferase</keyword>
<dbReference type="InterPro" id="IPR036388">
    <property type="entry name" value="WH-like_DNA-bd_sf"/>
</dbReference>
<dbReference type="PRINTS" id="PR00035">
    <property type="entry name" value="HTHGNTR"/>
</dbReference>
<reference evidence="9 10" key="1">
    <citation type="submission" date="2017-11" db="EMBL/GenBank/DDBJ databases">
        <title>Comparitive Functional Genomics of Dry Heat Resistant strains isolated from the Viking Spacecraft.</title>
        <authorList>
            <person name="Seuylemezian A."/>
            <person name="Cooper K."/>
            <person name="Vaishampayan P."/>
        </authorList>
    </citation>
    <scope>NUCLEOTIDE SEQUENCE [LARGE SCALE GENOMIC DNA]</scope>
    <source>
        <strain evidence="9 10">V1-29</strain>
    </source>
</reference>
<dbReference type="EMBL" id="PGUY01000032">
    <property type="protein sequence ID" value="PLT29878.1"/>
    <property type="molecule type" value="Genomic_DNA"/>
</dbReference>
<dbReference type="PANTHER" id="PTHR46577:SF1">
    <property type="entry name" value="HTH-TYPE TRANSCRIPTIONAL REGULATORY PROTEIN GABR"/>
    <property type="match status" value="1"/>
</dbReference>
<dbReference type="SUPFAM" id="SSF53383">
    <property type="entry name" value="PLP-dependent transferases"/>
    <property type="match status" value="1"/>
</dbReference>
<dbReference type="InterPro" id="IPR000524">
    <property type="entry name" value="Tscrpt_reg_HTH_GntR"/>
</dbReference>
<evidence type="ECO:0000313" key="10">
    <source>
        <dbReference type="Proteomes" id="UP000234748"/>
    </source>
</evidence>
<dbReference type="GO" id="GO:0008483">
    <property type="term" value="F:transaminase activity"/>
    <property type="evidence" value="ECO:0007669"/>
    <property type="project" value="UniProtKB-KW"/>
</dbReference>
<dbReference type="GO" id="GO:0003700">
    <property type="term" value="F:DNA-binding transcription factor activity"/>
    <property type="evidence" value="ECO:0007669"/>
    <property type="project" value="InterPro"/>
</dbReference>
<dbReference type="RefSeq" id="WP_101641962.1">
    <property type="nucleotide sequence ID" value="NZ_PGUY01000032.1"/>
</dbReference>
<dbReference type="InterPro" id="IPR015421">
    <property type="entry name" value="PyrdxlP-dep_Trfase_major"/>
</dbReference>
<dbReference type="Gene3D" id="1.10.10.10">
    <property type="entry name" value="Winged helix-like DNA-binding domain superfamily/Winged helix DNA-binding domain"/>
    <property type="match status" value="1"/>
</dbReference>